<dbReference type="EMBL" id="CP002085">
    <property type="protein sequence ID" value="ADK85336.1"/>
    <property type="molecule type" value="Genomic_DNA"/>
</dbReference>
<accession>E1QL71</accession>
<dbReference type="OrthoDB" id="9801356at2"/>
<evidence type="ECO:0000313" key="8">
    <source>
        <dbReference type="Proteomes" id="UP000009047"/>
    </source>
</evidence>
<protein>
    <recommendedName>
        <fullName evidence="6">GDT1 family protein</fullName>
    </recommendedName>
</protein>
<dbReference type="eggNOG" id="COG2119">
    <property type="taxonomic scope" value="Bacteria"/>
</dbReference>
<keyword evidence="8" id="KW-1185">Reference proteome</keyword>
<sequence>MDWKILATTFGAIFLAELGDKTQLACILMAAKTGKPWTVFLGTSLALVMVSLIGVLLAQALVNFLPTEWIKRGAAVGFMVIGALMLWGKL</sequence>
<evidence type="ECO:0000256" key="5">
    <source>
        <dbReference type="ARBA" id="ARBA00023136"/>
    </source>
</evidence>
<evidence type="ECO:0000256" key="2">
    <source>
        <dbReference type="ARBA" id="ARBA00009190"/>
    </source>
</evidence>
<dbReference type="GO" id="GO:0046873">
    <property type="term" value="F:metal ion transmembrane transporter activity"/>
    <property type="evidence" value="ECO:0007669"/>
    <property type="project" value="InterPro"/>
</dbReference>
<feature type="transmembrane region" description="Helical" evidence="6">
    <location>
        <begin position="69"/>
        <end position="88"/>
    </location>
</feature>
<reference evidence="7 8" key="1">
    <citation type="journal article" date="2010" name="Stand. Genomic Sci.">
        <title>Complete genome sequence of Desulfarculus baarsii type strain (2st14).</title>
        <authorList>
            <person name="Sun H."/>
            <person name="Spring S."/>
            <person name="Lapidus A."/>
            <person name="Davenport K."/>
            <person name="Del Rio T.G."/>
            <person name="Tice H."/>
            <person name="Nolan M."/>
            <person name="Copeland A."/>
            <person name="Cheng J.F."/>
            <person name="Lucas S."/>
            <person name="Tapia R."/>
            <person name="Goodwin L."/>
            <person name="Pitluck S."/>
            <person name="Ivanova N."/>
            <person name="Pagani I."/>
            <person name="Mavromatis K."/>
            <person name="Ovchinnikova G."/>
            <person name="Pati A."/>
            <person name="Chen A."/>
            <person name="Palaniappan K."/>
            <person name="Hauser L."/>
            <person name="Chang Y.J."/>
            <person name="Jeffries C.D."/>
            <person name="Detter J.C."/>
            <person name="Han C."/>
            <person name="Rohde M."/>
            <person name="Brambilla E."/>
            <person name="Goker M."/>
            <person name="Woyke T."/>
            <person name="Bristow J."/>
            <person name="Eisen J.A."/>
            <person name="Markowitz V."/>
            <person name="Hugenholtz P."/>
            <person name="Kyrpides N.C."/>
            <person name="Klenk H.P."/>
            <person name="Land M."/>
        </authorList>
    </citation>
    <scope>NUCLEOTIDE SEQUENCE [LARGE SCALE GENOMIC DNA]</scope>
    <source>
        <strain evidence="8">ATCC 33931 / DSM 2075 / LMG 7858 / VKM B-1802 / 2st14</strain>
    </source>
</reference>
<evidence type="ECO:0000256" key="1">
    <source>
        <dbReference type="ARBA" id="ARBA00004141"/>
    </source>
</evidence>
<proteinExistence type="inferred from homology"/>
<keyword evidence="5 6" id="KW-0472">Membrane</keyword>
<evidence type="ECO:0000313" key="7">
    <source>
        <dbReference type="EMBL" id="ADK85336.1"/>
    </source>
</evidence>
<dbReference type="HOGENOM" id="CLU_140894_3_1_7"/>
<gene>
    <name evidence="7" type="ordered locus">Deba_1971</name>
</gene>
<evidence type="ECO:0000256" key="4">
    <source>
        <dbReference type="ARBA" id="ARBA00022989"/>
    </source>
</evidence>
<comment type="subcellular location">
    <subcellularLocation>
        <location evidence="1 6">Membrane</location>
        <topology evidence="1 6">Multi-pass membrane protein</topology>
    </subcellularLocation>
</comment>
<name>E1QL71_DESB2</name>
<dbReference type="InterPro" id="IPR001727">
    <property type="entry name" value="GDT1-like"/>
</dbReference>
<organism evidence="7 8">
    <name type="scientific">Desulfarculus baarsii (strain ATCC 33931 / DSM 2075 / LMG 7858 / VKM B-1802 / 2st14)</name>
    <dbReference type="NCBI Taxonomy" id="644282"/>
    <lineage>
        <taxon>Bacteria</taxon>
        <taxon>Pseudomonadati</taxon>
        <taxon>Thermodesulfobacteriota</taxon>
        <taxon>Desulfarculia</taxon>
        <taxon>Desulfarculales</taxon>
        <taxon>Desulfarculaceae</taxon>
        <taxon>Desulfarculus</taxon>
    </lineage>
</organism>
<comment type="caution">
    <text evidence="6">Lacks conserved residue(s) required for the propagation of feature annotation.</text>
</comment>
<dbReference type="AlphaFoldDB" id="E1QL71"/>
<dbReference type="PANTHER" id="PTHR12608:SF1">
    <property type="entry name" value="TRANSMEMBRANE PROTEIN 165"/>
    <property type="match status" value="1"/>
</dbReference>
<evidence type="ECO:0000256" key="6">
    <source>
        <dbReference type="RuleBase" id="RU365102"/>
    </source>
</evidence>
<dbReference type="PANTHER" id="PTHR12608">
    <property type="entry name" value="TRANSMEMBRANE PROTEIN HTP-1 RELATED"/>
    <property type="match status" value="1"/>
</dbReference>
<dbReference type="Pfam" id="PF01169">
    <property type="entry name" value="GDT1"/>
    <property type="match status" value="1"/>
</dbReference>
<dbReference type="Proteomes" id="UP000009047">
    <property type="component" value="Chromosome"/>
</dbReference>
<comment type="similarity">
    <text evidence="2 6">Belongs to the GDT1 family.</text>
</comment>
<evidence type="ECO:0000256" key="3">
    <source>
        <dbReference type="ARBA" id="ARBA00022692"/>
    </source>
</evidence>
<keyword evidence="3 6" id="KW-0812">Transmembrane</keyword>
<feature type="transmembrane region" description="Helical" evidence="6">
    <location>
        <begin position="40"/>
        <end position="62"/>
    </location>
</feature>
<dbReference type="KEGG" id="dbr:Deba_1971"/>
<dbReference type="GO" id="GO:0016020">
    <property type="term" value="C:membrane"/>
    <property type="evidence" value="ECO:0007669"/>
    <property type="project" value="UniProtKB-SubCell"/>
</dbReference>
<keyword evidence="4 6" id="KW-1133">Transmembrane helix</keyword>
<dbReference type="RefSeq" id="WP_013258777.1">
    <property type="nucleotide sequence ID" value="NC_014365.1"/>
</dbReference>